<comment type="caution">
    <text evidence="2">The sequence shown here is derived from an EMBL/GenBank/DDBJ whole genome shotgun (WGS) entry which is preliminary data.</text>
</comment>
<proteinExistence type="predicted"/>
<accession>A0A164RMI0</accession>
<reference evidence="2 3" key="1">
    <citation type="submission" date="2016-03" db="EMBL/GenBank/DDBJ databases">
        <title>EvidentialGene: Evidence-directed Construction of Genes on Genomes.</title>
        <authorList>
            <person name="Gilbert D.G."/>
            <person name="Choi J.-H."/>
            <person name="Mockaitis K."/>
            <person name="Colbourne J."/>
            <person name="Pfrender M."/>
        </authorList>
    </citation>
    <scope>NUCLEOTIDE SEQUENCE [LARGE SCALE GENOMIC DNA]</scope>
    <source>
        <strain evidence="2 3">Xinb3</strain>
        <tissue evidence="2">Complete organism</tissue>
    </source>
</reference>
<feature type="compositionally biased region" description="Basic residues" evidence="1">
    <location>
        <begin position="21"/>
        <end position="35"/>
    </location>
</feature>
<evidence type="ECO:0000313" key="2">
    <source>
        <dbReference type="EMBL" id="KZS08781.1"/>
    </source>
</evidence>
<name>A0A164RMI0_9CRUS</name>
<protein>
    <submittedName>
        <fullName evidence="2">Uncharacterized protein</fullName>
    </submittedName>
</protein>
<organism evidence="2 3">
    <name type="scientific">Daphnia magna</name>
    <dbReference type="NCBI Taxonomy" id="35525"/>
    <lineage>
        <taxon>Eukaryota</taxon>
        <taxon>Metazoa</taxon>
        <taxon>Ecdysozoa</taxon>
        <taxon>Arthropoda</taxon>
        <taxon>Crustacea</taxon>
        <taxon>Branchiopoda</taxon>
        <taxon>Diplostraca</taxon>
        <taxon>Cladocera</taxon>
        <taxon>Anomopoda</taxon>
        <taxon>Daphniidae</taxon>
        <taxon>Daphnia</taxon>
    </lineage>
</organism>
<keyword evidence="3" id="KW-1185">Reference proteome</keyword>
<dbReference type="Proteomes" id="UP000076858">
    <property type="component" value="Unassembled WGS sequence"/>
</dbReference>
<evidence type="ECO:0000313" key="3">
    <source>
        <dbReference type="Proteomes" id="UP000076858"/>
    </source>
</evidence>
<dbReference type="AlphaFoldDB" id="A0A164RMI0"/>
<feature type="region of interest" description="Disordered" evidence="1">
    <location>
        <begin position="19"/>
        <end position="71"/>
    </location>
</feature>
<dbReference type="EMBL" id="LRGB01002190">
    <property type="protein sequence ID" value="KZS08781.1"/>
    <property type="molecule type" value="Genomic_DNA"/>
</dbReference>
<sequence>MPLCDIRRHSSLRPVVVITTQRKKKKKKKKRKKKDGHLSVPHTYDEVPFSPPPSTLECREEEEEKQTLVLL</sequence>
<gene>
    <name evidence="2" type="ORF">APZ42_027508</name>
</gene>
<evidence type="ECO:0000256" key="1">
    <source>
        <dbReference type="SAM" id="MobiDB-lite"/>
    </source>
</evidence>